<dbReference type="AlphaFoldDB" id="J9G5J9"/>
<accession>J9G5J9</accession>
<proteinExistence type="predicted"/>
<reference evidence="1" key="1">
    <citation type="journal article" date="2012" name="PLoS ONE">
        <title>Gene sets for utilization of primary and secondary nutrition supplies in the distal gut of endangered iberian lynx.</title>
        <authorList>
            <person name="Alcaide M."/>
            <person name="Messina E."/>
            <person name="Richter M."/>
            <person name="Bargiela R."/>
            <person name="Peplies J."/>
            <person name="Huws S.A."/>
            <person name="Newbold C.J."/>
            <person name="Golyshin P.N."/>
            <person name="Simon M.A."/>
            <person name="Lopez G."/>
            <person name="Yakimov M.M."/>
            <person name="Ferrer M."/>
        </authorList>
    </citation>
    <scope>NUCLEOTIDE SEQUENCE</scope>
</reference>
<name>J9G5J9_9ZZZZ</name>
<sequence length="76" mass="8632">MLFWKIPQKSLLLPSKYPTKKAGLCRLFCIRSTRTKSVPIPNIIAFSFYSRCRTGRVISRSKLYSSFLTKLMGAGA</sequence>
<organism evidence="1">
    <name type="scientific">gut metagenome</name>
    <dbReference type="NCBI Taxonomy" id="749906"/>
    <lineage>
        <taxon>unclassified sequences</taxon>
        <taxon>metagenomes</taxon>
        <taxon>organismal metagenomes</taxon>
    </lineage>
</organism>
<comment type="caution">
    <text evidence="1">The sequence shown here is derived from an EMBL/GenBank/DDBJ whole genome shotgun (WGS) entry which is preliminary data.</text>
</comment>
<gene>
    <name evidence="1" type="ORF">EVA_17099</name>
</gene>
<evidence type="ECO:0000313" key="1">
    <source>
        <dbReference type="EMBL" id="EJW94794.1"/>
    </source>
</evidence>
<dbReference type="EMBL" id="AMCI01006169">
    <property type="protein sequence ID" value="EJW94794.1"/>
    <property type="molecule type" value="Genomic_DNA"/>
</dbReference>
<protein>
    <submittedName>
        <fullName evidence="1">Uncharacterized protein</fullName>
    </submittedName>
</protein>